<evidence type="ECO:0000313" key="3">
    <source>
        <dbReference type="EMBL" id="MCZ0964620.1"/>
    </source>
</evidence>
<gene>
    <name evidence="3" type="ORF">OU682_24100</name>
</gene>
<dbReference type="InterPro" id="IPR001343">
    <property type="entry name" value="Hemolysn_Ca-bd"/>
</dbReference>
<dbReference type="InterPro" id="IPR013320">
    <property type="entry name" value="ConA-like_dom_sf"/>
</dbReference>
<dbReference type="PROSITE" id="PS00330">
    <property type="entry name" value="HEMOLYSIN_CALCIUM"/>
    <property type="match status" value="1"/>
</dbReference>
<dbReference type="CDD" id="cd08023">
    <property type="entry name" value="GH16_laminarinase_like"/>
    <property type="match status" value="1"/>
</dbReference>
<comment type="similarity">
    <text evidence="1">Belongs to the glycosyl hydrolase 16 family.</text>
</comment>
<feature type="domain" description="GH16" evidence="2">
    <location>
        <begin position="1"/>
        <end position="151"/>
    </location>
</feature>
<proteinExistence type="inferred from homology"/>
<dbReference type="PRINTS" id="PR00313">
    <property type="entry name" value="CABNDNGRPT"/>
</dbReference>
<dbReference type="Pfam" id="PF00722">
    <property type="entry name" value="Glyco_hydro_16"/>
    <property type="match status" value="1"/>
</dbReference>
<organism evidence="3 4">
    <name type="scientific">Paracoccus benzoatiresistens</name>
    <dbReference type="NCBI Taxonomy" id="2997341"/>
    <lineage>
        <taxon>Bacteria</taxon>
        <taxon>Pseudomonadati</taxon>
        <taxon>Pseudomonadota</taxon>
        <taxon>Alphaproteobacteria</taxon>
        <taxon>Rhodobacterales</taxon>
        <taxon>Paracoccaceae</taxon>
        <taxon>Paracoccus</taxon>
    </lineage>
</organism>
<keyword evidence="4" id="KW-1185">Reference proteome</keyword>
<dbReference type="PANTHER" id="PTHR10963">
    <property type="entry name" value="GLYCOSYL HYDROLASE-RELATED"/>
    <property type="match status" value="1"/>
</dbReference>
<dbReference type="RefSeq" id="WP_268944701.1">
    <property type="nucleotide sequence ID" value="NZ_JAPTYD010000177.1"/>
</dbReference>
<dbReference type="Gene3D" id="2.60.120.200">
    <property type="match status" value="1"/>
</dbReference>
<reference evidence="3" key="1">
    <citation type="submission" date="2022-12" db="EMBL/GenBank/DDBJ databases">
        <title>Paracoccus sp. EF6 isolated from a lake water.</title>
        <authorList>
            <person name="Liu H."/>
        </authorList>
    </citation>
    <scope>NUCLEOTIDE SEQUENCE</scope>
    <source>
        <strain evidence="3">EF6</strain>
    </source>
</reference>
<evidence type="ECO:0000259" key="2">
    <source>
        <dbReference type="PROSITE" id="PS51762"/>
    </source>
</evidence>
<evidence type="ECO:0000313" key="4">
    <source>
        <dbReference type="Proteomes" id="UP001149822"/>
    </source>
</evidence>
<dbReference type="Pfam" id="PF00353">
    <property type="entry name" value="HemolysinCabind"/>
    <property type="match status" value="1"/>
</dbReference>
<dbReference type="Gene3D" id="2.150.10.10">
    <property type="entry name" value="Serralysin-like metalloprotease, C-terminal"/>
    <property type="match status" value="1"/>
</dbReference>
<feature type="non-terminal residue" evidence="3">
    <location>
        <position position="329"/>
    </location>
</feature>
<dbReference type="Proteomes" id="UP001149822">
    <property type="component" value="Unassembled WGS sequence"/>
</dbReference>
<sequence>MLTTEMSFSVATGHIEIRADVPDEVGLWSAFWLLPADGDWSAEIDVFEFLGENTGILHTNVWSDGSPDSLAVAVEGAGEGFHTYGLLWTSDSMAWYYDGALVREENVVLTEEMYLILNLAVGGWAADPDTTTDFSDALRVDYIRVYELEARNTRNPSLSEEPSLADRQGVGSDASDLMDGSRWADLIAAGSGNDTVYGDDGNDRLFGGAGDDQLFGHAGADYLAGESGKDKLIGGLGSDVLVGGGGTDHLWGGNYKKDGSSDVFVFGRGCGVDYIHDFEPGTDRIDIASLPLTFDKLVAGMKDEGWAVRVNLGTGPDLTPDAIYLVGLS</sequence>
<dbReference type="InterPro" id="IPR011049">
    <property type="entry name" value="Serralysin-like_metalloprot_C"/>
</dbReference>
<comment type="caution">
    <text evidence="3">The sequence shown here is derived from an EMBL/GenBank/DDBJ whole genome shotgun (WGS) entry which is preliminary data.</text>
</comment>
<dbReference type="PANTHER" id="PTHR10963:SF55">
    <property type="entry name" value="GLYCOSIDE HYDROLASE FAMILY 16 PROTEIN"/>
    <property type="match status" value="1"/>
</dbReference>
<evidence type="ECO:0000256" key="1">
    <source>
        <dbReference type="ARBA" id="ARBA00006865"/>
    </source>
</evidence>
<dbReference type="InterPro" id="IPR018511">
    <property type="entry name" value="Hemolysin-typ_Ca-bd_CS"/>
</dbReference>
<dbReference type="EMBL" id="JAPTYD010000177">
    <property type="protein sequence ID" value="MCZ0964620.1"/>
    <property type="molecule type" value="Genomic_DNA"/>
</dbReference>
<dbReference type="SUPFAM" id="SSF51120">
    <property type="entry name" value="beta-Roll"/>
    <property type="match status" value="1"/>
</dbReference>
<dbReference type="InterPro" id="IPR000757">
    <property type="entry name" value="Beta-glucanase-like"/>
</dbReference>
<name>A0ABT4JBW3_9RHOB</name>
<dbReference type="PROSITE" id="PS51762">
    <property type="entry name" value="GH16_2"/>
    <property type="match status" value="1"/>
</dbReference>
<dbReference type="SUPFAM" id="SSF49899">
    <property type="entry name" value="Concanavalin A-like lectins/glucanases"/>
    <property type="match status" value="1"/>
</dbReference>
<dbReference type="InterPro" id="IPR050546">
    <property type="entry name" value="Glycosyl_Hydrlase_16"/>
</dbReference>
<accession>A0ABT4JBW3</accession>
<protein>
    <submittedName>
        <fullName evidence="3">Family 16 glycosylhydrolase</fullName>
    </submittedName>
</protein>